<dbReference type="InterPro" id="IPR001932">
    <property type="entry name" value="PPM-type_phosphatase-like_dom"/>
</dbReference>
<keyword evidence="1" id="KW-0479">Metal-binding</keyword>
<dbReference type="PROSITE" id="PS01032">
    <property type="entry name" value="PPM_1"/>
    <property type="match status" value="1"/>
</dbReference>
<feature type="compositionally biased region" description="Basic and acidic residues" evidence="5">
    <location>
        <begin position="432"/>
        <end position="441"/>
    </location>
</feature>
<feature type="region of interest" description="Disordered" evidence="5">
    <location>
        <begin position="1"/>
        <end position="24"/>
    </location>
</feature>
<dbReference type="PANTHER" id="PTHR47992">
    <property type="entry name" value="PROTEIN PHOSPHATASE"/>
    <property type="match status" value="1"/>
</dbReference>
<proteinExistence type="inferred from homology"/>
<evidence type="ECO:0000313" key="7">
    <source>
        <dbReference type="Proteomes" id="UP000887572"/>
    </source>
</evidence>
<dbReference type="SUPFAM" id="SSF81606">
    <property type="entry name" value="PP2C-like"/>
    <property type="match status" value="1"/>
</dbReference>
<feature type="domain" description="PPM-type phosphatase" evidence="6">
    <location>
        <begin position="33"/>
        <end position="358"/>
    </location>
</feature>
<comment type="similarity">
    <text evidence="4">Belongs to the PP2C family.</text>
</comment>
<dbReference type="GO" id="GO:0004722">
    <property type="term" value="F:protein serine/threonine phosphatase activity"/>
    <property type="evidence" value="ECO:0007669"/>
    <property type="project" value="InterPro"/>
</dbReference>
<dbReference type="AlphaFoldDB" id="A0A914HU48"/>
<sequence length="647" mass="71607">MSAVAEDAALKRSRSKEKDATTLENNNASSDFLITAASTQGGRKYMEDRMQIEVERNADGKLEFVYAAVYDGHGGTQASEYVRQHLFNNIMSNRSFFSEDDHVVLGAIREEFLRTHSDMRREAMHWPPTTSGFPCTAGTTATCAFIRNGKLYTGHVGDSSIILANFLETDAGYKDAKLTDDHKPDLTSERQRIERAGGAVAAKSGIFRVIWKRPMRGHRGPVRRSTATENIPFLAVARSLGDFWSLNPDSNEYVVSPEPDVDVFELKDTDDFIVIATDGLSTVVGIRAVIEALREAEQFKQLNGSLPADGNGQQNSFLGTDMIDKDIPLNHAHCLLQYAFKKWGILRADNISIICIKLNAKEALPEQNVLVDDPSLNVSEMLTEHPMGMIRISNNGTQLLRTNALRHRYFGTSDNGVKHSSQNRIGEIVDNLDARSDDSNSTRRNKRQPNATKTTGIFKGPGFILPELNDDDRNNNSLSDCNGVGGGLVDVEVVTSVSSNACESDVEELREPSELELALSTTSSEFDQHSTNGEESCRPQSRILQQHIVSPKPLAVNGTPKWKTKTKCKDAKPSPPARLSMKRRLEDDSDGCDHHVVDGYGEATMSMRVSLEGDDETVTVKRPPAKRSRIQNVVSFISNIFGFRWPT</sequence>
<accession>A0A914HU48</accession>
<dbReference type="Pfam" id="PF00481">
    <property type="entry name" value="PP2C"/>
    <property type="match status" value="1"/>
</dbReference>
<evidence type="ECO:0000256" key="4">
    <source>
        <dbReference type="RuleBase" id="RU003465"/>
    </source>
</evidence>
<evidence type="ECO:0000256" key="3">
    <source>
        <dbReference type="ARBA" id="ARBA00022912"/>
    </source>
</evidence>
<evidence type="ECO:0000256" key="5">
    <source>
        <dbReference type="SAM" id="MobiDB-lite"/>
    </source>
</evidence>
<keyword evidence="7" id="KW-1185">Reference proteome</keyword>
<dbReference type="Gene3D" id="3.60.40.10">
    <property type="entry name" value="PPM-type phosphatase domain"/>
    <property type="match status" value="1"/>
</dbReference>
<feature type="region of interest" description="Disordered" evidence="5">
    <location>
        <begin position="430"/>
        <end position="463"/>
    </location>
</feature>
<evidence type="ECO:0000256" key="2">
    <source>
        <dbReference type="ARBA" id="ARBA00022801"/>
    </source>
</evidence>
<dbReference type="Proteomes" id="UP000887572">
    <property type="component" value="Unplaced"/>
</dbReference>
<protein>
    <submittedName>
        <fullName evidence="8">PPM-type phosphatase domain-containing protein</fullName>
    </submittedName>
</protein>
<dbReference type="WBParaSite" id="Gr19_v10_g4218.t1">
    <property type="protein sequence ID" value="Gr19_v10_g4218.t1"/>
    <property type="gene ID" value="Gr19_v10_g4218"/>
</dbReference>
<organism evidence="7 8">
    <name type="scientific">Globodera rostochiensis</name>
    <name type="common">Golden nematode worm</name>
    <name type="synonym">Heterodera rostochiensis</name>
    <dbReference type="NCBI Taxonomy" id="31243"/>
    <lineage>
        <taxon>Eukaryota</taxon>
        <taxon>Metazoa</taxon>
        <taxon>Ecdysozoa</taxon>
        <taxon>Nematoda</taxon>
        <taxon>Chromadorea</taxon>
        <taxon>Rhabditida</taxon>
        <taxon>Tylenchina</taxon>
        <taxon>Tylenchomorpha</taxon>
        <taxon>Tylenchoidea</taxon>
        <taxon>Heteroderidae</taxon>
        <taxon>Heteroderinae</taxon>
        <taxon>Globodera</taxon>
    </lineage>
</organism>
<evidence type="ECO:0000259" key="6">
    <source>
        <dbReference type="PROSITE" id="PS51746"/>
    </source>
</evidence>
<reference evidence="8" key="1">
    <citation type="submission" date="2022-11" db="UniProtKB">
        <authorList>
            <consortium name="WormBaseParasite"/>
        </authorList>
    </citation>
    <scope>IDENTIFICATION</scope>
</reference>
<dbReference type="PROSITE" id="PS51746">
    <property type="entry name" value="PPM_2"/>
    <property type="match status" value="1"/>
</dbReference>
<keyword evidence="3 4" id="KW-0904">Protein phosphatase</keyword>
<dbReference type="GO" id="GO:0046872">
    <property type="term" value="F:metal ion binding"/>
    <property type="evidence" value="ECO:0007669"/>
    <property type="project" value="UniProtKB-KW"/>
</dbReference>
<evidence type="ECO:0000313" key="8">
    <source>
        <dbReference type="WBParaSite" id="Gr19_v10_g4218.t1"/>
    </source>
</evidence>
<dbReference type="InterPro" id="IPR036457">
    <property type="entry name" value="PPM-type-like_dom_sf"/>
</dbReference>
<dbReference type="CDD" id="cd00143">
    <property type="entry name" value="PP2Cc"/>
    <property type="match status" value="1"/>
</dbReference>
<name>A0A914HU48_GLORO</name>
<dbReference type="InterPro" id="IPR015655">
    <property type="entry name" value="PP2C"/>
</dbReference>
<dbReference type="SMART" id="SM00332">
    <property type="entry name" value="PP2Cc"/>
    <property type="match status" value="1"/>
</dbReference>
<keyword evidence="2 4" id="KW-0378">Hydrolase</keyword>
<dbReference type="InterPro" id="IPR000222">
    <property type="entry name" value="PP2C_BS"/>
</dbReference>
<evidence type="ECO:0000256" key="1">
    <source>
        <dbReference type="ARBA" id="ARBA00022723"/>
    </source>
</evidence>